<reference evidence="3" key="1">
    <citation type="submission" date="2018-11" db="EMBL/GenBank/DDBJ databases">
        <authorList>
            <consortium name="Pathogen Informatics"/>
        </authorList>
    </citation>
    <scope>NUCLEOTIDE SEQUENCE</scope>
</reference>
<dbReference type="PROSITE" id="PS00232">
    <property type="entry name" value="CADHERIN_1"/>
    <property type="match status" value="1"/>
</dbReference>
<evidence type="ECO:0000256" key="2">
    <source>
        <dbReference type="ARBA" id="ARBA00023136"/>
    </source>
</evidence>
<accession>A0A3S5FEE8</accession>
<evidence type="ECO:0000313" key="3">
    <source>
        <dbReference type="EMBL" id="VEL24897.1"/>
    </source>
</evidence>
<comment type="caution">
    <text evidence="3">The sequence shown here is derived from an EMBL/GenBank/DDBJ whole genome shotgun (WGS) entry which is preliminary data.</text>
</comment>
<evidence type="ECO:0000256" key="1">
    <source>
        <dbReference type="ARBA" id="ARBA00004370"/>
    </source>
</evidence>
<sequence>MQAMAFRVYVYDERLSRREWEHILQILSPMDQKGLEKWGEVGRGSAFETSANIGSDDKVSGSTGLNGTGSESYDAIFDLMPSTFGESGSFGDLPGGTVVLRRRGRRPGQMERRVHVTWTEVVVRIQDENDNDPVIKWPNATSHLITLQPNFLPGQALGQVSHKLSSAIQCPLGMHTTSLYVLIRIHENT</sequence>
<proteinExistence type="predicted"/>
<evidence type="ECO:0000313" key="4">
    <source>
        <dbReference type="Proteomes" id="UP000784294"/>
    </source>
</evidence>
<dbReference type="GO" id="GO:0007155">
    <property type="term" value="P:cell adhesion"/>
    <property type="evidence" value="ECO:0007669"/>
    <property type="project" value="InterPro"/>
</dbReference>
<evidence type="ECO:0008006" key="5">
    <source>
        <dbReference type="Google" id="ProtNLM"/>
    </source>
</evidence>
<dbReference type="InterPro" id="IPR020894">
    <property type="entry name" value="Cadherin_CS"/>
</dbReference>
<dbReference type="Proteomes" id="UP000784294">
    <property type="component" value="Unassembled WGS sequence"/>
</dbReference>
<keyword evidence="4" id="KW-1185">Reference proteome</keyword>
<comment type="subcellular location">
    <subcellularLocation>
        <location evidence="1">Membrane</location>
    </subcellularLocation>
</comment>
<protein>
    <recommendedName>
        <fullName evidence="5">Cadherin domain-containing protein</fullName>
    </recommendedName>
</protein>
<keyword evidence="2" id="KW-0472">Membrane</keyword>
<dbReference type="AlphaFoldDB" id="A0A3S5FEE8"/>
<organism evidence="3 4">
    <name type="scientific">Protopolystoma xenopodis</name>
    <dbReference type="NCBI Taxonomy" id="117903"/>
    <lineage>
        <taxon>Eukaryota</taxon>
        <taxon>Metazoa</taxon>
        <taxon>Spiralia</taxon>
        <taxon>Lophotrochozoa</taxon>
        <taxon>Platyhelminthes</taxon>
        <taxon>Monogenea</taxon>
        <taxon>Polyopisthocotylea</taxon>
        <taxon>Polystomatidea</taxon>
        <taxon>Polystomatidae</taxon>
        <taxon>Protopolystoma</taxon>
    </lineage>
</organism>
<dbReference type="EMBL" id="CAAALY010070418">
    <property type="protein sequence ID" value="VEL24897.1"/>
    <property type="molecule type" value="Genomic_DNA"/>
</dbReference>
<name>A0A3S5FEE8_9PLAT</name>
<dbReference type="GO" id="GO:0005886">
    <property type="term" value="C:plasma membrane"/>
    <property type="evidence" value="ECO:0007669"/>
    <property type="project" value="InterPro"/>
</dbReference>
<gene>
    <name evidence="3" type="ORF">PXEA_LOCUS18337</name>
</gene>